<comment type="caution">
    <text evidence="9">The sequence shown here is derived from an EMBL/GenBank/DDBJ whole genome shotgun (WGS) entry which is preliminary data.</text>
</comment>
<evidence type="ECO:0000256" key="1">
    <source>
        <dbReference type="ARBA" id="ARBA00004370"/>
    </source>
</evidence>
<accession>A0A2T7P4L0</accession>
<dbReference type="EMBL" id="PZQS01000006">
    <property type="protein sequence ID" value="PVD28348.1"/>
    <property type="molecule type" value="Genomic_DNA"/>
</dbReference>
<dbReference type="GO" id="GO:0007156">
    <property type="term" value="P:homophilic cell adhesion via plasma membrane adhesion molecules"/>
    <property type="evidence" value="ECO:0007669"/>
    <property type="project" value="InterPro"/>
</dbReference>
<comment type="subcellular location">
    <subcellularLocation>
        <location evidence="1">Membrane</location>
    </subcellularLocation>
</comment>
<sequence>MIYITLRTKEPLDREKEDRHTLVITTNNQNNTNISVLVIVLDVNDNNPIFNPHNGSVMLSGKETTGHVITVVNASDDDEGVNAEMTYSLQPDSMLQYFYINDSGAVILQTLSTLETMDLLVKASDGGSPSLSGFYTLRITIPAVNGSVVIFAPVTSDIIAGKKKSVEGELMLILGVNVTIETIRQHSVDSSAIYITARGMSTGQPLKVEELQKLVDSKPAEIADLFRQTVPDGTYEKATAADDFNTPVIVLIVIAAVLLIALIIATVLIARVYKRKRNKRLFKRLSTTSTVFNSAIEDGNKQDEVNEAINPDFAQEEKEEEDSQNVTLINEAEVTSAADMQTCHNADNDDDVSENEATERPPDADSGVPSDRENGQGDDDDIDNSSDDGSSSPQTPRSSGNLAALLDEPLLNSADPGHDVTSPGMYSDALEALLLPVDSLESGPPAEPPVDFDDQDNYPTFAEEEFPKEITEEEPPVLQAEFESDLDPVTPDDEVEDTGSLNGFLGFRLPTRSFTPPMVRKSQEQREKELEPMPEEPMPDYGKRVRFNFQVTEHEITDYNDNDGDLENDGNDADDPADDEEEFPTPTPLLPPPSTSSTDDNEPGDDLRRSDEHDPNTNEEEEITSF</sequence>
<dbReference type="GO" id="GO:0045296">
    <property type="term" value="F:cadherin binding"/>
    <property type="evidence" value="ECO:0007669"/>
    <property type="project" value="TreeGrafter"/>
</dbReference>
<evidence type="ECO:0000313" key="10">
    <source>
        <dbReference type="Proteomes" id="UP000245119"/>
    </source>
</evidence>
<evidence type="ECO:0000256" key="6">
    <source>
        <dbReference type="SAM" id="MobiDB-lite"/>
    </source>
</evidence>
<feature type="region of interest" description="Disordered" evidence="6">
    <location>
        <begin position="336"/>
        <end position="458"/>
    </location>
</feature>
<dbReference type="SMART" id="SM00112">
    <property type="entry name" value="CA"/>
    <property type="match status" value="1"/>
</dbReference>
<gene>
    <name evidence="9" type="ORF">C0Q70_10935</name>
</gene>
<dbReference type="InterPro" id="IPR002126">
    <property type="entry name" value="Cadherin-like_dom"/>
</dbReference>
<evidence type="ECO:0000259" key="8">
    <source>
        <dbReference type="PROSITE" id="PS50268"/>
    </source>
</evidence>
<dbReference type="Proteomes" id="UP000245119">
    <property type="component" value="Linkage Group LG6"/>
</dbReference>
<keyword evidence="7" id="KW-0812">Transmembrane</keyword>
<dbReference type="PANTHER" id="PTHR24027">
    <property type="entry name" value="CADHERIN-23"/>
    <property type="match status" value="1"/>
</dbReference>
<feature type="transmembrane region" description="Helical" evidence="7">
    <location>
        <begin position="248"/>
        <end position="273"/>
    </location>
</feature>
<reference evidence="9 10" key="1">
    <citation type="submission" date="2018-04" db="EMBL/GenBank/DDBJ databases">
        <title>The genome of golden apple snail Pomacea canaliculata provides insight into stress tolerance and invasive adaptation.</title>
        <authorList>
            <person name="Liu C."/>
            <person name="Liu B."/>
            <person name="Ren Y."/>
            <person name="Zhang Y."/>
            <person name="Wang H."/>
            <person name="Li S."/>
            <person name="Jiang F."/>
            <person name="Yin L."/>
            <person name="Zhang G."/>
            <person name="Qian W."/>
            <person name="Fan W."/>
        </authorList>
    </citation>
    <scope>NUCLEOTIDE SEQUENCE [LARGE SCALE GENOMIC DNA]</scope>
    <source>
        <strain evidence="9">SZHN2017</strain>
        <tissue evidence="9">Muscle</tissue>
    </source>
</reference>
<dbReference type="GO" id="GO:0016477">
    <property type="term" value="P:cell migration"/>
    <property type="evidence" value="ECO:0007669"/>
    <property type="project" value="TreeGrafter"/>
</dbReference>
<dbReference type="OrthoDB" id="6162519at2759"/>
<feature type="compositionally biased region" description="Basic and acidic residues" evidence="6">
    <location>
        <begin position="605"/>
        <end position="616"/>
    </location>
</feature>
<keyword evidence="10" id="KW-1185">Reference proteome</keyword>
<feature type="compositionally biased region" description="Acidic residues" evidence="6">
    <location>
        <begin position="376"/>
        <end position="386"/>
    </location>
</feature>
<keyword evidence="7" id="KW-1133">Transmembrane helix</keyword>
<feature type="compositionally biased region" description="Basic and acidic residues" evidence="6">
    <location>
        <begin position="521"/>
        <end position="531"/>
    </location>
</feature>
<feature type="compositionally biased region" description="Acidic residues" evidence="6">
    <location>
        <begin position="485"/>
        <end position="497"/>
    </location>
</feature>
<evidence type="ECO:0000256" key="5">
    <source>
        <dbReference type="PROSITE-ProRule" id="PRU00043"/>
    </source>
</evidence>
<dbReference type="GO" id="GO:0008013">
    <property type="term" value="F:beta-catenin binding"/>
    <property type="evidence" value="ECO:0007669"/>
    <property type="project" value="TreeGrafter"/>
</dbReference>
<protein>
    <recommendedName>
        <fullName evidence="8">Cadherin domain-containing protein</fullName>
    </recommendedName>
</protein>
<dbReference type="CDD" id="cd11304">
    <property type="entry name" value="Cadherin_repeat"/>
    <property type="match status" value="2"/>
</dbReference>
<dbReference type="PROSITE" id="PS00232">
    <property type="entry name" value="CADHERIN_1"/>
    <property type="match status" value="1"/>
</dbReference>
<dbReference type="InterPro" id="IPR020894">
    <property type="entry name" value="Cadherin_CS"/>
</dbReference>
<proteinExistence type="predicted"/>
<dbReference type="InterPro" id="IPR015919">
    <property type="entry name" value="Cadherin-like_sf"/>
</dbReference>
<evidence type="ECO:0000256" key="7">
    <source>
        <dbReference type="SAM" id="Phobius"/>
    </source>
</evidence>
<dbReference type="InterPro" id="IPR039808">
    <property type="entry name" value="Cadherin"/>
</dbReference>
<feature type="compositionally biased region" description="Pro residues" evidence="6">
    <location>
        <begin position="585"/>
        <end position="594"/>
    </location>
</feature>
<dbReference type="AlphaFoldDB" id="A0A2T7P4L0"/>
<feature type="compositionally biased region" description="Acidic residues" evidence="6">
    <location>
        <begin position="617"/>
        <end position="626"/>
    </location>
</feature>
<evidence type="ECO:0000256" key="4">
    <source>
        <dbReference type="ARBA" id="ARBA00023136"/>
    </source>
</evidence>
<feature type="domain" description="Cadherin" evidence="8">
    <location>
        <begin position="66"/>
        <end position="155"/>
    </location>
</feature>
<name>A0A2T7P4L0_POMCA</name>
<dbReference type="Gene3D" id="2.60.40.60">
    <property type="entry name" value="Cadherins"/>
    <property type="match status" value="2"/>
</dbReference>
<keyword evidence="4 7" id="KW-0472">Membrane</keyword>
<keyword evidence="2" id="KW-0677">Repeat</keyword>
<feature type="domain" description="Cadherin" evidence="8">
    <location>
        <begin position="6"/>
        <end position="50"/>
    </location>
</feature>
<organism evidence="9 10">
    <name type="scientific">Pomacea canaliculata</name>
    <name type="common">Golden apple snail</name>
    <dbReference type="NCBI Taxonomy" id="400727"/>
    <lineage>
        <taxon>Eukaryota</taxon>
        <taxon>Metazoa</taxon>
        <taxon>Spiralia</taxon>
        <taxon>Lophotrochozoa</taxon>
        <taxon>Mollusca</taxon>
        <taxon>Gastropoda</taxon>
        <taxon>Caenogastropoda</taxon>
        <taxon>Architaenioglossa</taxon>
        <taxon>Ampullarioidea</taxon>
        <taxon>Ampullariidae</taxon>
        <taxon>Pomacea</taxon>
    </lineage>
</organism>
<dbReference type="GO" id="GO:0005509">
    <property type="term" value="F:calcium ion binding"/>
    <property type="evidence" value="ECO:0007669"/>
    <property type="project" value="UniProtKB-UniRule"/>
</dbReference>
<feature type="compositionally biased region" description="Acidic residues" evidence="6">
    <location>
        <begin position="558"/>
        <end position="583"/>
    </location>
</feature>
<feature type="region of interest" description="Disordered" evidence="6">
    <location>
        <begin position="485"/>
        <end position="626"/>
    </location>
</feature>
<evidence type="ECO:0000256" key="3">
    <source>
        <dbReference type="ARBA" id="ARBA00022837"/>
    </source>
</evidence>
<evidence type="ECO:0000313" key="9">
    <source>
        <dbReference type="EMBL" id="PVD28348.1"/>
    </source>
</evidence>
<dbReference type="PROSITE" id="PS50268">
    <property type="entry name" value="CADHERIN_2"/>
    <property type="match status" value="2"/>
</dbReference>
<evidence type="ECO:0000256" key="2">
    <source>
        <dbReference type="ARBA" id="ARBA00022737"/>
    </source>
</evidence>
<dbReference type="GO" id="GO:0016342">
    <property type="term" value="C:catenin complex"/>
    <property type="evidence" value="ECO:0007669"/>
    <property type="project" value="TreeGrafter"/>
</dbReference>
<dbReference type="SUPFAM" id="SSF49313">
    <property type="entry name" value="Cadherin-like"/>
    <property type="match status" value="2"/>
</dbReference>
<keyword evidence="3 5" id="KW-0106">Calcium</keyword>
<dbReference type="PANTHER" id="PTHR24027:SF438">
    <property type="entry name" value="CADHERIN 23"/>
    <property type="match status" value="1"/>
</dbReference>